<evidence type="ECO:0000313" key="5">
    <source>
        <dbReference type="Proteomes" id="UP000244817"/>
    </source>
</evidence>
<evidence type="ECO:0000313" key="4">
    <source>
        <dbReference type="EMBL" id="PVA05509.1"/>
    </source>
</evidence>
<evidence type="ECO:0000256" key="1">
    <source>
        <dbReference type="SAM" id="MobiDB-lite"/>
    </source>
</evidence>
<dbReference type="RefSeq" id="WP_108641936.1">
    <property type="nucleotide sequence ID" value="NZ_QCYG01000010.1"/>
</dbReference>
<dbReference type="Proteomes" id="UP000244817">
    <property type="component" value="Unassembled WGS sequence"/>
</dbReference>
<dbReference type="AlphaFoldDB" id="A0A2T7FTL0"/>
<dbReference type="EMBL" id="QCYG01000010">
    <property type="protein sequence ID" value="PVA05509.1"/>
    <property type="molecule type" value="Genomic_DNA"/>
</dbReference>
<accession>A0A2T7FTL0</accession>
<dbReference type="GO" id="GO:0005886">
    <property type="term" value="C:plasma membrane"/>
    <property type="evidence" value="ECO:0007669"/>
    <property type="project" value="UniProtKB-SubCell"/>
</dbReference>
<dbReference type="InterPro" id="IPR025966">
    <property type="entry name" value="OppC_N"/>
</dbReference>
<keyword evidence="2" id="KW-0812">Transmembrane</keyword>
<keyword evidence="5" id="KW-1185">Reference proteome</keyword>
<feature type="region of interest" description="Disordered" evidence="1">
    <location>
        <begin position="1"/>
        <end position="26"/>
    </location>
</feature>
<feature type="transmembrane region" description="Helical" evidence="2">
    <location>
        <begin position="46"/>
        <end position="66"/>
    </location>
</feature>
<name>A0A2T7FTL0_9RHOB</name>
<protein>
    <recommendedName>
        <fullName evidence="3">Oligopeptide transport permease C-like N-terminal domain-containing protein</fullName>
    </recommendedName>
</protein>
<gene>
    <name evidence="4" type="ORF">DC363_14805</name>
</gene>
<reference evidence="4 5" key="1">
    <citation type="submission" date="2018-04" db="EMBL/GenBank/DDBJ databases">
        <title>Pelagivirga bohaiensis gen. nov., sp. nov., a bacterium isolated from the Bohai Sea.</title>
        <authorList>
            <person name="Ji X."/>
        </authorList>
    </citation>
    <scope>NUCLEOTIDE SEQUENCE [LARGE SCALE GENOMIC DNA]</scope>
    <source>
        <strain evidence="4 5">BH-SD16</strain>
    </source>
</reference>
<sequence length="83" mass="9313">MPSDLPETPFVSHANQMVPSDGEGPSRLRRFRDSDLWWSFTHKPPALFSFAVLVLIVVAAFAAPLYEHTCQSGPWRICVRSSP</sequence>
<proteinExistence type="predicted"/>
<organism evidence="4 5">
    <name type="scientific">Thalassorhabdomicrobium marinisediminis</name>
    <dbReference type="NCBI Taxonomy" id="2170577"/>
    <lineage>
        <taxon>Bacteria</taxon>
        <taxon>Pseudomonadati</taxon>
        <taxon>Pseudomonadota</taxon>
        <taxon>Alphaproteobacteria</taxon>
        <taxon>Rhodobacterales</taxon>
        <taxon>Paracoccaceae</taxon>
        <taxon>Thalassorhabdomicrobium</taxon>
    </lineage>
</organism>
<keyword evidence="2" id="KW-1133">Transmembrane helix</keyword>
<evidence type="ECO:0000256" key="2">
    <source>
        <dbReference type="SAM" id="Phobius"/>
    </source>
</evidence>
<keyword evidence="2" id="KW-0472">Membrane</keyword>
<comment type="caution">
    <text evidence="4">The sequence shown here is derived from an EMBL/GenBank/DDBJ whole genome shotgun (WGS) entry which is preliminary data.</text>
</comment>
<feature type="domain" description="Oligopeptide transport permease C-like N-terminal" evidence="3">
    <location>
        <begin position="35"/>
        <end position="65"/>
    </location>
</feature>
<evidence type="ECO:0000259" key="3">
    <source>
        <dbReference type="Pfam" id="PF12911"/>
    </source>
</evidence>
<dbReference type="Pfam" id="PF12911">
    <property type="entry name" value="OppC_N"/>
    <property type="match status" value="1"/>
</dbReference>